<dbReference type="AlphaFoldDB" id="A0A066XRA3"/>
<organism evidence="2 3">
    <name type="scientific">Colletotrichum sublineola</name>
    <name type="common">Sorghum anthracnose fungus</name>
    <dbReference type="NCBI Taxonomy" id="1173701"/>
    <lineage>
        <taxon>Eukaryota</taxon>
        <taxon>Fungi</taxon>
        <taxon>Dikarya</taxon>
        <taxon>Ascomycota</taxon>
        <taxon>Pezizomycotina</taxon>
        <taxon>Sordariomycetes</taxon>
        <taxon>Hypocreomycetidae</taxon>
        <taxon>Glomerellales</taxon>
        <taxon>Glomerellaceae</taxon>
        <taxon>Colletotrichum</taxon>
        <taxon>Colletotrichum graminicola species complex</taxon>
    </lineage>
</organism>
<proteinExistence type="predicted"/>
<dbReference type="eggNOG" id="ENOG502RPGU">
    <property type="taxonomic scope" value="Eukaryota"/>
</dbReference>
<accession>A0A066XRA3</accession>
<reference evidence="3" key="1">
    <citation type="journal article" date="2014" name="Genome Announc.">
        <title>Draft genome sequence of Colletotrichum sublineola, a destructive pathogen of cultivated sorghum.</title>
        <authorList>
            <person name="Baroncelli R."/>
            <person name="Sanz-Martin J.M."/>
            <person name="Rech G.E."/>
            <person name="Sukno S.A."/>
            <person name="Thon M.R."/>
        </authorList>
    </citation>
    <scope>NUCLEOTIDE SEQUENCE [LARGE SCALE GENOMIC DNA]</scope>
    <source>
        <strain evidence="3">TX430BB</strain>
    </source>
</reference>
<comment type="caution">
    <text evidence="2">The sequence shown here is derived from an EMBL/GenBank/DDBJ whole genome shotgun (WGS) entry which is preliminary data.</text>
</comment>
<protein>
    <submittedName>
        <fullName evidence="2">Uncharacterized protein</fullName>
    </submittedName>
</protein>
<evidence type="ECO:0000313" key="3">
    <source>
        <dbReference type="Proteomes" id="UP000027238"/>
    </source>
</evidence>
<evidence type="ECO:0000256" key="1">
    <source>
        <dbReference type="SAM" id="MobiDB-lite"/>
    </source>
</evidence>
<evidence type="ECO:0000313" key="2">
    <source>
        <dbReference type="EMBL" id="KDN68525.1"/>
    </source>
</evidence>
<feature type="compositionally biased region" description="Pro residues" evidence="1">
    <location>
        <begin position="334"/>
        <end position="343"/>
    </location>
</feature>
<dbReference type="Proteomes" id="UP000027238">
    <property type="component" value="Unassembled WGS sequence"/>
</dbReference>
<gene>
    <name evidence="2" type="ORF">CSUB01_03423</name>
</gene>
<dbReference type="EMBL" id="JMSE01000661">
    <property type="protein sequence ID" value="KDN68525.1"/>
    <property type="molecule type" value="Genomic_DNA"/>
</dbReference>
<keyword evidence="3" id="KW-1185">Reference proteome</keyword>
<dbReference type="HOGENOM" id="CLU_460039_0_0_1"/>
<dbReference type="OrthoDB" id="4839702at2759"/>
<name>A0A066XRA3_COLSU</name>
<feature type="region of interest" description="Disordered" evidence="1">
    <location>
        <begin position="330"/>
        <end position="353"/>
    </location>
</feature>
<sequence>MTQKASMDSDLVDWKEAFLFFYWDLKQLRASRNREGYIADRLIIEFFQQTRPTMVYEGPDMNWDWTLYRLMRALRAQHGFNTAPETTTFSYKWLSETAGPSHAKAPFVDWVHLETQTHVLFTYANSTIDRLLTHLVTDVYGPLHRRTEWTLHNPFLAEFQRAHGIQPWSVPLPLPGASEDLDQIAWPDAPVLVGRSGLAHSRARPVRFSISVASINGESDRAVTFATLTLPDADLMNDRLFGLAKRYYTAMLQWVKEMRETDKVPSLSQLLDVQFREWAGAADDDGDSLSVSRNLWEAYRGVGFEPIRTRDKLHIHPNVARQVLRVERQRLVPPNRPRGPVPRHPGRDGHPPPVPEALIPVAQQQPRARRVPRDLPGVVADGAADPEGVHPRRGPEPVLALAAWALEDQGLFLPRGAVNGDGGRAATAPHHDGLLGGPGAGRFQEQASIAAEEEGCVVKAALITVRGLPAVSIAPETRRDERELGQADLMMRRVYLFSGSMFSTVGDAIRAVVKFRQRTSFIFSSFFLLLYGKQGDLASVGGSDERRWIWQRPRCRVGIVGHLISTDKLTSSLLFPLMTQDPLSPVEQPPYMA</sequence>